<dbReference type="Gene3D" id="1.10.10.2830">
    <property type="match status" value="1"/>
</dbReference>
<feature type="domain" description="ParB/Spo0J HTH" evidence="2">
    <location>
        <begin position="112"/>
        <end position="174"/>
    </location>
</feature>
<feature type="compositionally biased region" description="Polar residues" evidence="1">
    <location>
        <begin position="228"/>
        <end position="237"/>
    </location>
</feature>
<dbReference type="PANTHER" id="PTHR33375">
    <property type="entry name" value="CHROMOSOME-PARTITIONING PROTEIN PARB-RELATED"/>
    <property type="match status" value="1"/>
</dbReference>
<dbReference type="InterPro" id="IPR041468">
    <property type="entry name" value="HTH_ParB/Spo0J"/>
</dbReference>
<evidence type="ECO:0000259" key="2">
    <source>
        <dbReference type="Pfam" id="PF17762"/>
    </source>
</evidence>
<organism evidence="3">
    <name type="scientific">bioreactor metagenome</name>
    <dbReference type="NCBI Taxonomy" id="1076179"/>
    <lineage>
        <taxon>unclassified sequences</taxon>
        <taxon>metagenomes</taxon>
        <taxon>ecological metagenomes</taxon>
    </lineage>
</organism>
<dbReference type="GO" id="GO:0005694">
    <property type="term" value="C:chromosome"/>
    <property type="evidence" value="ECO:0007669"/>
    <property type="project" value="TreeGrafter"/>
</dbReference>
<dbReference type="GO" id="GO:0007059">
    <property type="term" value="P:chromosome segregation"/>
    <property type="evidence" value="ECO:0007669"/>
    <property type="project" value="TreeGrafter"/>
</dbReference>
<sequence>MMVSPEMLVVEEGFNVRGVGMSKEEYWQQEHVQEHVNNLAQAYEAGDYVPPIVVKFRESDQKAVVRDGHHRLAALKTLLEREVPIQFVNVIEYKGDEAKQQLLMLKSSNSLQLSAVEKAEIFHRLHAYGFNPDEIAAQVGNSVQHVYQMLRIYDLPLEKKRLIQQKKLSVNSALAETSTRQKKFSPPKKAVKEVLELLSAKAEIHGDVVKAEIPLELWQKLLNPESLNQESEVNENQIGLELESETVS</sequence>
<comment type="caution">
    <text evidence="3">The sequence shown here is derived from an EMBL/GenBank/DDBJ whole genome shotgun (WGS) entry which is preliminary data.</text>
</comment>
<dbReference type="InterPro" id="IPR050336">
    <property type="entry name" value="Chromosome_partition/occlusion"/>
</dbReference>
<feature type="region of interest" description="Disordered" evidence="1">
    <location>
        <begin position="228"/>
        <end position="248"/>
    </location>
</feature>
<protein>
    <recommendedName>
        <fullName evidence="2">ParB/Spo0J HTH domain-containing protein</fullName>
    </recommendedName>
</protein>
<evidence type="ECO:0000313" key="3">
    <source>
        <dbReference type="EMBL" id="MPM82603.1"/>
    </source>
</evidence>
<evidence type="ECO:0000256" key="1">
    <source>
        <dbReference type="SAM" id="MobiDB-lite"/>
    </source>
</evidence>
<proteinExistence type="predicted"/>
<dbReference type="AlphaFoldDB" id="A0A645D0H4"/>
<gene>
    <name evidence="3" type="ORF">SDC9_129664</name>
</gene>
<dbReference type="Gene3D" id="3.90.1530.10">
    <property type="entry name" value="Conserved hypothetical protein from pyrococcus furiosus pfu- 392566-001, ParB domain"/>
    <property type="match status" value="1"/>
</dbReference>
<accession>A0A645D0H4</accession>
<reference evidence="3" key="1">
    <citation type="submission" date="2019-08" db="EMBL/GenBank/DDBJ databases">
        <authorList>
            <person name="Kucharzyk K."/>
            <person name="Murdoch R.W."/>
            <person name="Higgins S."/>
            <person name="Loffler F."/>
        </authorList>
    </citation>
    <scope>NUCLEOTIDE SEQUENCE</scope>
</reference>
<dbReference type="SUPFAM" id="SSF110849">
    <property type="entry name" value="ParB/Sulfiredoxin"/>
    <property type="match status" value="1"/>
</dbReference>
<dbReference type="PANTHER" id="PTHR33375:SF1">
    <property type="entry name" value="CHROMOSOME-PARTITIONING PROTEIN PARB-RELATED"/>
    <property type="match status" value="1"/>
</dbReference>
<dbReference type="SUPFAM" id="SSF109709">
    <property type="entry name" value="KorB DNA-binding domain-like"/>
    <property type="match status" value="1"/>
</dbReference>
<dbReference type="InterPro" id="IPR036086">
    <property type="entry name" value="ParB/Sulfiredoxin_sf"/>
</dbReference>
<dbReference type="Pfam" id="PF17762">
    <property type="entry name" value="HTH_ParB"/>
    <property type="match status" value="1"/>
</dbReference>
<dbReference type="EMBL" id="VSSQ01031638">
    <property type="protein sequence ID" value="MPM82603.1"/>
    <property type="molecule type" value="Genomic_DNA"/>
</dbReference>
<name>A0A645D0H4_9ZZZZ</name>